<protein>
    <submittedName>
        <fullName evidence="1">Uncharacterized protein</fullName>
    </submittedName>
</protein>
<dbReference type="EMBL" id="JALBCA010000005">
    <property type="protein sequence ID" value="KAI2392684.1"/>
    <property type="molecule type" value="Genomic_DNA"/>
</dbReference>
<gene>
    <name evidence="1" type="ORF">LOY88_000480</name>
</gene>
<reference evidence="1" key="1">
    <citation type="journal article" date="2022" name="bioRxiv">
        <title>Population genetic analysis of Ophidiomyces ophidiicola, the causative agent of snake fungal disease, indicates recent introductions to the USA.</title>
        <authorList>
            <person name="Ladner J.T."/>
            <person name="Palmer J.M."/>
            <person name="Ettinger C.L."/>
            <person name="Stajich J.E."/>
            <person name="Farrell T.M."/>
            <person name="Glorioso B.M."/>
            <person name="Lawson B."/>
            <person name="Price S.J."/>
            <person name="Stengle A.G."/>
            <person name="Grear D.A."/>
            <person name="Lorch J.M."/>
        </authorList>
    </citation>
    <scope>NUCLEOTIDE SEQUENCE</scope>
    <source>
        <strain evidence="1">NWHC 24266-5</strain>
    </source>
</reference>
<proteinExistence type="predicted"/>
<sequence length="124" mass="13933">MEEIGDFFKAFFEASDDGNAHEKYPYFFAEDAKLIMGDKVAVGRADILTVRQGMWSAVSSRRHTYTYFTSPDTPNTVMLTGNVKYGMKDGSQKDTDWVAKATFEEGGSARKLGFYQVFLNAGRK</sequence>
<organism evidence="1">
    <name type="scientific">Ophidiomyces ophidiicola</name>
    <dbReference type="NCBI Taxonomy" id="1387563"/>
    <lineage>
        <taxon>Eukaryota</taxon>
        <taxon>Fungi</taxon>
        <taxon>Dikarya</taxon>
        <taxon>Ascomycota</taxon>
        <taxon>Pezizomycotina</taxon>
        <taxon>Eurotiomycetes</taxon>
        <taxon>Eurotiomycetidae</taxon>
        <taxon>Onygenales</taxon>
        <taxon>Onygenaceae</taxon>
        <taxon>Ophidiomyces</taxon>
    </lineage>
</organism>
<comment type="caution">
    <text evidence="1">The sequence shown here is derived from an EMBL/GenBank/DDBJ whole genome shotgun (WGS) entry which is preliminary data.</text>
</comment>
<name>A0ACB8V4G5_9EURO</name>
<accession>A0ACB8V4G5</accession>
<evidence type="ECO:0000313" key="1">
    <source>
        <dbReference type="EMBL" id="KAI2392684.1"/>
    </source>
</evidence>